<feature type="region of interest" description="Disordered" evidence="17">
    <location>
        <begin position="1"/>
        <end position="33"/>
    </location>
</feature>
<comment type="similarity">
    <text evidence="2">Belongs to the protein kinase superfamily. CAMK Ser/Thr protein kinase family. CaMK subfamily.</text>
</comment>
<dbReference type="EC" id="2.7.11.1" evidence="3"/>
<evidence type="ECO:0000256" key="17">
    <source>
        <dbReference type="SAM" id="MobiDB-lite"/>
    </source>
</evidence>
<protein>
    <recommendedName>
        <fullName evidence="3">non-specific serine/threonine protein kinase</fullName>
        <ecNumber evidence="3">2.7.11.1</ecNumber>
    </recommendedName>
</protein>
<keyword evidence="12 16" id="KW-0067">ATP-binding</keyword>
<dbReference type="FunFam" id="3.30.200.20:FF:000101">
    <property type="entry name" value="CDPK-related kinase 1"/>
    <property type="match status" value="1"/>
</dbReference>
<feature type="domain" description="Protein kinase" evidence="18">
    <location>
        <begin position="114"/>
        <end position="210"/>
    </location>
</feature>
<dbReference type="InterPro" id="IPR000719">
    <property type="entry name" value="Prot_kinase_dom"/>
</dbReference>
<comment type="catalytic activity">
    <reaction evidence="14">
        <text>L-threonyl-[protein] + ATP = O-phospho-L-threonyl-[protein] + ADP + H(+)</text>
        <dbReference type="Rhea" id="RHEA:46608"/>
        <dbReference type="Rhea" id="RHEA-COMP:11060"/>
        <dbReference type="Rhea" id="RHEA-COMP:11605"/>
        <dbReference type="ChEBI" id="CHEBI:15378"/>
        <dbReference type="ChEBI" id="CHEBI:30013"/>
        <dbReference type="ChEBI" id="CHEBI:30616"/>
        <dbReference type="ChEBI" id="CHEBI:61977"/>
        <dbReference type="ChEBI" id="CHEBI:456216"/>
        <dbReference type="EC" id="2.7.11.1"/>
    </reaction>
</comment>
<sequence>MGICHGKPIEQQSKQSTSVSSDQTPAKSSGFPLYSPSPLPSLFKPSPASASSTPLRIFKRPFPPPSPAKHIRAFLARRNGSTNKPNEVSIPEGKEFEIGLDKSFGFSKHFASHYEIDGEVGRGHFGYTCSAKGKKGSLKGQEVAVKVIPKSKMTTAIAIEDVCREVKILRALTGHKNLVQFYDAFEDDENVYIVMELCKGGELLDKILQR</sequence>
<organism evidence="19">
    <name type="scientific">Brassica campestris</name>
    <name type="common">Field mustard</name>
    <dbReference type="NCBI Taxonomy" id="3711"/>
    <lineage>
        <taxon>Eukaryota</taxon>
        <taxon>Viridiplantae</taxon>
        <taxon>Streptophyta</taxon>
        <taxon>Embryophyta</taxon>
        <taxon>Tracheophyta</taxon>
        <taxon>Spermatophyta</taxon>
        <taxon>Magnoliopsida</taxon>
        <taxon>eudicotyledons</taxon>
        <taxon>Gunneridae</taxon>
        <taxon>Pentapetalae</taxon>
        <taxon>rosids</taxon>
        <taxon>malvids</taxon>
        <taxon>Brassicales</taxon>
        <taxon>Brassicaceae</taxon>
        <taxon>Brassiceae</taxon>
        <taxon>Brassica</taxon>
    </lineage>
</organism>
<dbReference type="GO" id="GO:0046872">
    <property type="term" value="F:metal ion binding"/>
    <property type="evidence" value="ECO:0007669"/>
    <property type="project" value="UniProtKB-KW"/>
</dbReference>
<evidence type="ECO:0000256" key="12">
    <source>
        <dbReference type="ARBA" id="ARBA00022840"/>
    </source>
</evidence>
<evidence type="ECO:0000256" key="15">
    <source>
        <dbReference type="ARBA" id="ARBA00048679"/>
    </source>
</evidence>
<comment type="catalytic activity">
    <reaction evidence="15">
        <text>L-seryl-[protein] + ATP = O-phospho-L-seryl-[protein] + ADP + H(+)</text>
        <dbReference type="Rhea" id="RHEA:17989"/>
        <dbReference type="Rhea" id="RHEA-COMP:9863"/>
        <dbReference type="Rhea" id="RHEA-COMP:11604"/>
        <dbReference type="ChEBI" id="CHEBI:15378"/>
        <dbReference type="ChEBI" id="CHEBI:29999"/>
        <dbReference type="ChEBI" id="CHEBI:30616"/>
        <dbReference type="ChEBI" id="CHEBI:83421"/>
        <dbReference type="ChEBI" id="CHEBI:456216"/>
        <dbReference type="EC" id="2.7.11.1"/>
    </reaction>
</comment>
<dbReference type="GO" id="GO:0005524">
    <property type="term" value="F:ATP binding"/>
    <property type="evidence" value="ECO:0007669"/>
    <property type="project" value="UniProtKB-UniRule"/>
</dbReference>
<evidence type="ECO:0000256" key="1">
    <source>
        <dbReference type="ARBA" id="ARBA00004635"/>
    </source>
</evidence>
<gene>
    <name evidence="19" type="ORF">BRAA03T11530Z</name>
</gene>
<dbReference type="AlphaFoldDB" id="A0A3P5ZJM8"/>
<dbReference type="PROSITE" id="PS50011">
    <property type="entry name" value="PROTEIN_KINASE_DOM"/>
    <property type="match status" value="1"/>
</dbReference>
<feature type="binding site" evidence="16">
    <location>
        <position position="146"/>
    </location>
    <ligand>
        <name>ATP</name>
        <dbReference type="ChEBI" id="CHEBI:30616"/>
    </ligand>
</feature>
<keyword evidence="6" id="KW-0519">Myristate</keyword>
<dbReference type="EMBL" id="LR031572">
    <property type="protein sequence ID" value="VDC80312.1"/>
    <property type="molecule type" value="Genomic_DNA"/>
</dbReference>
<evidence type="ECO:0000256" key="5">
    <source>
        <dbReference type="ARBA" id="ARBA00022679"/>
    </source>
</evidence>
<dbReference type="Pfam" id="PF00069">
    <property type="entry name" value="Pkinase"/>
    <property type="match status" value="1"/>
</dbReference>
<evidence type="ECO:0000313" key="19">
    <source>
        <dbReference type="EMBL" id="VDC80312.1"/>
    </source>
</evidence>
<name>A0A3P5ZJM8_BRACM</name>
<keyword evidence="5" id="KW-0808">Transferase</keyword>
<dbReference type="InterPro" id="IPR050205">
    <property type="entry name" value="CDPK_Ser/Thr_kinases"/>
</dbReference>
<evidence type="ECO:0000256" key="6">
    <source>
        <dbReference type="ARBA" id="ARBA00022707"/>
    </source>
</evidence>
<evidence type="ECO:0000256" key="2">
    <source>
        <dbReference type="ARBA" id="ARBA00005354"/>
    </source>
</evidence>
<evidence type="ECO:0000256" key="16">
    <source>
        <dbReference type="PROSITE-ProRule" id="PRU10141"/>
    </source>
</evidence>
<evidence type="ECO:0000259" key="18">
    <source>
        <dbReference type="PROSITE" id="PS50011"/>
    </source>
</evidence>
<evidence type="ECO:0000256" key="10">
    <source>
        <dbReference type="ARBA" id="ARBA00022777"/>
    </source>
</evidence>
<keyword evidence="8" id="KW-0677">Repeat</keyword>
<dbReference type="GO" id="GO:0004674">
    <property type="term" value="F:protein serine/threonine kinase activity"/>
    <property type="evidence" value="ECO:0007669"/>
    <property type="project" value="UniProtKB-KW"/>
</dbReference>
<dbReference type="PROSITE" id="PS00107">
    <property type="entry name" value="PROTEIN_KINASE_ATP"/>
    <property type="match status" value="1"/>
</dbReference>
<keyword evidence="13" id="KW-0449">Lipoprotein</keyword>
<dbReference type="GO" id="GO:0016020">
    <property type="term" value="C:membrane"/>
    <property type="evidence" value="ECO:0007669"/>
    <property type="project" value="UniProtKB-SubCell"/>
</dbReference>
<evidence type="ECO:0000256" key="14">
    <source>
        <dbReference type="ARBA" id="ARBA00047899"/>
    </source>
</evidence>
<keyword evidence="9 16" id="KW-0547">Nucleotide-binding</keyword>
<reference evidence="19" key="1">
    <citation type="submission" date="2018-11" db="EMBL/GenBank/DDBJ databases">
        <authorList>
            <consortium name="Genoscope - CEA"/>
            <person name="William W."/>
        </authorList>
    </citation>
    <scope>NUCLEOTIDE SEQUENCE</scope>
</reference>
<dbReference type="InterPro" id="IPR011009">
    <property type="entry name" value="Kinase-like_dom_sf"/>
</dbReference>
<proteinExistence type="inferred from homology"/>
<keyword evidence="4" id="KW-0723">Serine/threonine-protein kinase</keyword>
<accession>A0A3P5ZJM8</accession>
<dbReference type="InterPro" id="IPR017441">
    <property type="entry name" value="Protein_kinase_ATP_BS"/>
</dbReference>
<feature type="compositionally biased region" description="Polar residues" evidence="17">
    <location>
        <begin position="10"/>
        <end position="27"/>
    </location>
</feature>
<keyword evidence="11" id="KW-0106">Calcium</keyword>
<evidence type="ECO:0000256" key="13">
    <source>
        <dbReference type="ARBA" id="ARBA00023288"/>
    </source>
</evidence>
<evidence type="ECO:0000256" key="7">
    <source>
        <dbReference type="ARBA" id="ARBA00022723"/>
    </source>
</evidence>
<keyword evidence="10" id="KW-0418">Kinase</keyword>
<evidence type="ECO:0000256" key="8">
    <source>
        <dbReference type="ARBA" id="ARBA00022737"/>
    </source>
</evidence>
<comment type="subcellular location">
    <subcellularLocation>
        <location evidence="1">Membrane</location>
        <topology evidence="1">Lipid-anchor</topology>
    </subcellularLocation>
</comment>
<evidence type="ECO:0000256" key="11">
    <source>
        <dbReference type="ARBA" id="ARBA00022837"/>
    </source>
</evidence>
<evidence type="ECO:0000256" key="9">
    <source>
        <dbReference type="ARBA" id="ARBA00022741"/>
    </source>
</evidence>
<dbReference type="Gene3D" id="1.10.510.10">
    <property type="entry name" value="Transferase(Phosphotransferase) domain 1"/>
    <property type="match status" value="1"/>
</dbReference>
<dbReference type="PANTHER" id="PTHR24349">
    <property type="entry name" value="SERINE/THREONINE-PROTEIN KINASE"/>
    <property type="match status" value="1"/>
</dbReference>
<dbReference type="SUPFAM" id="SSF56112">
    <property type="entry name" value="Protein kinase-like (PK-like)"/>
    <property type="match status" value="1"/>
</dbReference>
<evidence type="ECO:0000256" key="4">
    <source>
        <dbReference type="ARBA" id="ARBA00022527"/>
    </source>
</evidence>
<evidence type="ECO:0000256" key="3">
    <source>
        <dbReference type="ARBA" id="ARBA00012513"/>
    </source>
</evidence>
<keyword evidence="7" id="KW-0479">Metal-binding</keyword>